<protein>
    <recommendedName>
        <fullName evidence="3">Stage III sporulation protein AG</fullName>
    </recommendedName>
</protein>
<evidence type="ECO:0000313" key="1">
    <source>
        <dbReference type="EMBL" id="GCB30110.1"/>
    </source>
</evidence>
<reference evidence="1 2" key="1">
    <citation type="submission" date="2018-10" db="EMBL/GenBank/DDBJ databases">
        <title>Draft Genome Sequence of Anaerotignum sp. KCTC 15736.</title>
        <authorList>
            <person name="Choi S.H."/>
            <person name="Kim J.S."/>
            <person name="Kang S.W."/>
            <person name="Lee J.S."/>
            <person name="Park S.H."/>
        </authorList>
    </citation>
    <scope>NUCLEOTIDE SEQUENCE [LARGE SCALE GENOMIC DNA]</scope>
    <source>
        <strain evidence="1 2">KCTC 15736</strain>
    </source>
</reference>
<evidence type="ECO:0000313" key="2">
    <source>
        <dbReference type="Proteomes" id="UP000287361"/>
    </source>
</evidence>
<dbReference type="AlphaFoldDB" id="A0A401LEZ3"/>
<dbReference type="Proteomes" id="UP000287361">
    <property type="component" value="Unassembled WGS sequence"/>
</dbReference>
<accession>A0A401LEZ3</accession>
<comment type="caution">
    <text evidence="1">The sequence shown here is derived from an EMBL/GenBank/DDBJ whole genome shotgun (WGS) entry which is preliminary data.</text>
</comment>
<gene>
    <name evidence="1" type="ORF">KGMB03357_17710</name>
</gene>
<proteinExistence type="predicted"/>
<dbReference type="EMBL" id="BHVZ01000010">
    <property type="protein sequence ID" value="GCB30110.1"/>
    <property type="molecule type" value="Genomic_DNA"/>
</dbReference>
<name>A0A401LEZ3_9FIRM</name>
<sequence>MQKNLWKGLFRPENKKLRSNIFLALLAGVLLLAMGKSFFGGEKETPAQAETQTASDVAERETETRMAEILSKVQGAGAVDVMLTYCRTEERTIAQDEVREESERDGKFRVEQKAVLTEEKGGNTAPFILSENAPVIEGVVIVAEGGGDATVQAALHQAAEALCNVPAHKIAVLQMK</sequence>
<evidence type="ECO:0008006" key="3">
    <source>
        <dbReference type="Google" id="ProtNLM"/>
    </source>
</evidence>
<organism evidence="1 2">
    <name type="scientific">Anaerotignum faecicola</name>
    <dbReference type="NCBI Taxonomy" id="2358141"/>
    <lineage>
        <taxon>Bacteria</taxon>
        <taxon>Bacillati</taxon>
        <taxon>Bacillota</taxon>
        <taxon>Clostridia</taxon>
        <taxon>Lachnospirales</taxon>
        <taxon>Anaerotignaceae</taxon>
        <taxon>Anaerotignum</taxon>
    </lineage>
</organism>
<keyword evidence="2" id="KW-1185">Reference proteome</keyword>
<dbReference type="OrthoDB" id="2061035at2"/>